<dbReference type="InterPro" id="IPR011067">
    <property type="entry name" value="Plasmid_toxin/cell-grow_inhib"/>
</dbReference>
<dbReference type="EMBL" id="CP060201">
    <property type="protein sequence ID" value="QNH75041.1"/>
    <property type="molecule type" value="Genomic_DNA"/>
</dbReference>
<dbReference type="Proteomes" id="UP000515277">
    <property type="component" value="Chromosome"/>
</dbReference>
<dbReference type="Gene3D" id="2.30.30.110">
    <property type="match status" value="1"/>
</dbReference>
<organism evidence="1 2">
    <name type="scientific">Pseudomonas protegens</name>
    <dbReference type="NCBI Taxonomy" id="380021"/>
    <lineage>
        <taxon>Bacteria</taxon>
        <taxon>Pseudomonadati</taxon>
        <taxon>Pseudomonadota</taxon>
        <taxon>Gammaproteobacteria</taxon>
        <taxon>Pseudomonadales</taxon>
        <taxon>Pseudomonadaceae</taxon>
        <taxon>Pseudomonas</taxon>
    </lineage>
</organism>
<name>A0A7G7X4Z6_9PSED</name>
<gene>
    <name evidence="1" type="ORF">GGI48_17080</name>
</gene>
<evidence type="ECO:0000313" key="1">
    <source>
        <dbReference type="EMBL" id="QNH75041.1"/>
    </source>
</evidence>
<protein>
    <submittedName>
        <fullName evidence="1">Type II toxin-antitoxin system PemK/MazF family toxin</fullName>
    </submittedName>
</protein>
<dbReference type="AlphaFoldDB" id="A0A7G7X4Z6"/>
<proteinExistence type="predicted"/>
<accession>A0A7G7X4Z6</accession>
<evidence type="ECO:0000313" key="2">
    <source>
        <dbReference type="Proteomes" id="UP000515277"/>
    </source>
</evidence>
<sequence>MAQTRVAGQVRIGHIYECEFGLFKKGAEGADTTVARDEADDTAYNYRIPNELIKRRAVVVIGKHRGLYLVVPVSSTFENGPKPHKVPENSGMHVQMGGDFPVTARYAAGKPRWAKSNLVQAVDGGRLTDVFDPETRKNIPAHQVSENTLLKIRYGVMISMGMGKMVPVEEPAPVEAAAANVEEVLAQPA</sequence>
<reference evidence="2" key="1">
    <citation type="journal article" date="2020" name="Microbiol. Resour. Announc.">
        <title>Complete genome sequences of four natural Pseudomonas isolates that catabolize a wide range of aromatic compounds relevant to lignin valorization.</title>
        <authorList>
            <person name="Hatmaker E.A."/>
            <person name="Presley G."/>
            <person name="Cannon O."/>
            <person name="Guss A.M."/>
            <person name="Elkins J.G."/>
        </authorList>
    </citation>
    <scope>NUCLEOTIDE SEQUENCE [LARGE SCALE GENOMIC DNA]</scope>
    <source>
        <strain evidence="2">H1F5C</strain>
    </source>
</reference>
<dbReference type="RefSeq" id="WP_179599289.1">
    <property type="nucleotide sequence ID" value="NZ_CP060201.1"/>
</dbReference>